<dbReference type="SUPFAM" id="SSF52172">
    <property type="entry name" value="CheY-like"/>
    <property type="match status" value="1"/>
</dbReference>
<dbReference type="OrthoDB" id="9808843at2"/>
<dbReference type="InterPro" id="IPR001789">
    <property type="entry name" value="Sig_transdc_resp-reg_receiver"/>
</dbReference>
<dbReference type="GO" id="GO:0000160">
    <property type="term" value="P:phosphorelay signal transduction system"/>
    <property type="evidence" value="ECO:0007669"/>
    <property type="project" value="InterPro"/>
</dbReference>
<feature type="domain" description="Response regulatory" evidence="4">
    <location>
        <begin position="3"/>
        <end position="129"/>
    </location>
</feature>
<organism evidence="5 6">
    <name type="scientific">Glycomyces buryatensis</name>
    <dbReference type="NCBI Taxonomy" id="2570927"/>
    <lineage>
        <taxon>Bacteria</taxon>
        <taxon>Bacillati</taxon>
        <taxon>Actinomycetota</taxon>
        <taxon>Actinomycetes</taxon>
        <taxon>Glycomycetales</taxon>
        <taxon>Glycomycetaceae</taxon>
        <taxon>Glycomyces</taxon>
    </lineage>
</organism>
<dbReference type="GO" id="GO:0006355">
    <property type="term" value="P:regulation of DNA-templated transcription"/>
    <property type="evidence" value="ECO:0007669"/>
    <property type="project" value="InterPro"/>
</dbReference>
<protein>
    <submittedName>
        <fullName evidence="5">Response regulator transcription factor</fullName>
    </submittedName>
</protein>
<keyword evidence="6" id="KW-1185">Reference proteome</keyword>
<dbReference type="SMART" id="SM00448">
    <property type="entry name" value="REC"/>
    <property type="match status" value="1"/>
</dbReference>
<dbReference type="RefSeq" id="WP_136533936.1">
    <property type="nucleotide sequence ID" value="NZ_STGY01000029.1"/>
</dbReference>
<dbReference type="Pfam" id="PF00196">
    <property type="entry name" value="GerE"/>
    <property type="match status" value="1"/>
</dbReference>
<feature type="modified residue" description="4-aspartylphosphate" evidence="2">
    <location>
        <position position="54"/>
    </location>
</feature>
<evidence type="ECO:0000259" key="3">
    <source>
        <dbReference type="PROSITE" id="PS50043"/>
    </source>
</evidence>
<dbReference type="PANTHER" id="PTHR43214">
    <property type="entry name" value="TWO-COMPONENT RESPONSE REGULATOR"/>
    <property type="match status" value="1"/>
</dbReference>
<reference evidence="5 6" key="2">
    <citation type="submission" date="2019-05" db="EMBL/GenBank/DDBJ databases">
        <title>Glycomyces buryatensis sp. nov.</title>
        <authorList>
            <person name="Nikitina E."/>
        </authorList>
    </citation>
    <scope>NUCLEOTIDE SEQUENCE [LARGE SCALE GENOMIC DNA]</scope>
    <source>
        <strain evidence="5 6">18</strain>
    </source>
</reference>
<dbReference type="SMART" id="SM00421">
    <property type="entry name" value="HTH_LUXR"/>
    <property type="match status" value="1"/>
</dbReference>
<comment type="caution">
    <text evidence="5">The sequence shown here is derived from an EMBL/GenBank/DDBJ whole genome shotgun (WGS) entry which is preliminary data.</text>
</comment>
<evidence type="ECO:0000259" key="4">
    <source>
        <dbReference type="PROSITE" id="PS50110"/>
    </source>
</evidence>
<dbReference type="InterPro" id="IPR000792">
    <property type="entry name" value="Tscrpt_reg_LuxR_C"/>
</dbReference>
<proteinExistence type="predicted"/>
<dbReference type="AlphaFoldDB" id="A0A4S8QEK0"/>
<dbReference type="GO" id="GO:0003677">
    <property type="term" value="F:DNA binding"/>
    <property type="evidence" value="ECO:0007669"/>
    <property type="project" value="UniProtKB-KW"/>
</dbReference>
<gene>
    <name evidence="5" type="ORF">FAB82_07545</name>
</gene>
<dbReference type="Proteomes" id="UP000308760">
    <property type="component" value="Unassembled WGS sequence"/>
</dbReference>
<dbReference type="EMBL" id="STGY01000029">
    <property type="protein sequence ID" value="THV42091.1"/>
    <property type="molecule type" value="Genomic_DNA"/>
</dbReference>
<dbReference type="InterPro" id="IPR011006">
    <property type="entry name" value="CheY-like_superfamily"/>
</dbReference>
<sequence>MIRLLVADDETLIREALAALLDLEEDMTVVIQADNGEDAAALAELHTPDVAILDLEMPPRDGLWAAARILGGNPDGPTATRNTHGPKVVLVTRHARPGVLRRALAAGVSGFVPKTTPADQLARIIRDVNAGRRYIDPEIAASALTEDRSPLTERELELLRATRGGGTIDEIAAELHLASGTVRNYLSTAMKKLGKRTRHAAAQHAWEQGWI</sequence>
<evidence type="ECO:0000256" key="2">
    <source>
        <dbReference type="PROSITE-ProRule" id="PRU00169"/>
    </source>
</evidence>
<dbReference type="CDD" id="cd06170">
    <property type="entry name" value="LuxR_C_like"/>
    <property type="match status" value="1"/>
</dbReference>
<dbReference type="InterPro" id="IPR016032">
    <property type="entry name" value="Sig_transdc_resp-reg_C-effctor"/>
</dbReference>
<dbReference type="Gene3D" id="3.40.50.2300">
    <property type="match status" value="1"/>
</dbReference>
<dbReference type="PANTHER" id="PTHR43214:SF42">
    <property type="entry name" value="TRANSCRIPTIONAL REGULATORY PROTEIN DESR"/>
    <property type="match status" value="1"/>
</dbReference>
<dbReference type="PROSITE" id="PS50110">
    <property type="entry name" value="RESPONSE_REGULATORY"/>
    <property type="match status" value="1"/>
</dbReference>
<name>A0A4S8QEK0_9ACTN</name>
<evidence type="ECO:0000313" key="5">
    <source>
        <dbReference type="EMBL" id="THV42091.1"/>
    </source>
</evidence>
<dbReference type="PROSITE" id="PS50043">
    <property type="entry name" value="HTH_LUXR_2"/>
    <property type="match status" value="1"/>
</dbReference>
<keyword evidence="1" id="KW-0238">DNA-binding</keyword>
<feature type="domain" description="HTH luxR-type" evidence="3">
    <location>
        <begin position="144"/>
        <end position="209"/>
    </location>
</feature>
<dbReference type="SUPFAM" id="SSF46894">
    <property type="entry name" value="C-terminal effector domain of the bipartite response regulators"/>
    <property type="match status" value="1"/>
</dbReference>
<evidence type="ECO:0000313" key="6">
    <source>
        <dbReference type="Proteomes" id="UP000308760"/>
    </source>
</evidence>
<reference evidence="6" key="1">
    <citation type="submission" date="2019-04" db="EMBL/GenBank/DDBJ databases">
        <title>Nocardioides xinjiangensis sp. nov.</title>
        <authorList>
            <person name="Liu S."/>
        </authorList>
    </citation>
    <scope>NUCLEOTIDE SEQUENCE [LARGE SCALE GENOMIC DNA]</scope>
    <source>
        <strain evidence="6">18</strain>
    </source>
</reference>
<accession>A0A4S8QEK0</accession>
<dbReference type="Pfam" id="PF00072">
    <property type="entry name" value="Response_reg"/>
    <property type="match status" value="1"/>
</dbReference>
<dbReference type="PRINTS" id="PR00038">
    <property type="entry name" value="HTHLUXR"/>
</dbReference>
<evidence type="ECO:0000256" key="1">
    <source>
        <dbReference type="ARBA" id="ARBA00023125"/>
    </source>
</evidence>
<keyword evidence="2" id="KW-0597">Phosphoprotein</keyword>
<dbReference type="InterPro" id="IPR039420">
    <property type="entry name" value="WalR-like"/>
</dbReference>